<comment type="caution">
    <text evidence="4">The sequence shown here is derived from an EMBL/GenBank/DDBJ whole genome shotgun (WGS) entry which is preliminary data.</text>
</comment>
<accession>A0A812I453</accession>
<dbReference type="GO" id="GO:0003735">
    <property type="term" value="F:structural constituent of ribosome"/>
    <property type="evidence" value="ECO:0007669"/>
    <property type="project" value="TreeGrafter"/>
</dbReference>
<evidence type="ECO:0000313" key="5">
    <source>
        <dbReference type="Proteomes" id="UP000604046"/>
    </source>
</evidence>
<evidence type="ECO:0000313" key="4">
    <source>
        <dbReference type="EMBL" id="CAE6970368.1"/>
    </source>
</evidence>
<dbReference type="AlphaFoldDB" id="A0A812I453"/>
<dbReference type="PROSITE" id="PS50126">
    <property type="entry name" value="S1"/>
    <property type="match status" value="2"/>
</dbReference>
<dbReference type="Pfam" id="PF05641">
    <property type="entry name" value="Agenet"/>
    <property type="match status" value="1"/>
</dbReference>
<dbReference type="Pfam" id="PF00575">
    <property type="entry name" value="S1"/>
    <property type="match status" value="2"/>
</dbReference>
<gene>
    <name evidence="4" type="primary">ypfD</name>
    <name evidence="4" type="ORF">SNAT2548_LOCUS2477</name>
</gene>
<dbReference type="InterPro" id="IPR050437">
    <property type="entry name" value="Ribos_protein_bS1-like"/>
</dbReference>
<comment type="function">
    <text evidence="1">Associates with the EF-Tu.GDP complex and induces the exchange of GDP to GTP. It remains bound to the aminoacyl-tRNA.EF-Tu.GTP complex up to the GTP hydrolysis stage on the ribosome.</text>
</comment>
<keyword evidence="5" id="KW-1185">Reference proteome</keyword>
<dbReference type="FunFam" id="2.40.50.140:FF:000051">
    <property type="entry name" value="RNA-binding transcriptional accessory protein"/>
    <property type="match status" value="1"/>
</dbReference>
<protein>
    <submittedName>
        <fullName evidence="4">YpfD protein</fullName>
    </submittedName>
</protein>
<dbReference type="Gene3D" id="2.30.30.140">
    <property type="match status" value="2"/>
</dbReference>
<feature type="region of interest" description="Disordered" evidence="2">
    <location>
        <begin position="362"/>
        <end position="383"/>
    </location>
</feature>
<evidence type="ECO:0000256" key="2">
    <source>
        <dbReference type="SAM" id="MobiDB-lite"/>
    </source>
</evidence>
<dbReference type="InterPro" id="IPR003029">
    <property type="entry name" value="S1_domain"/>
</dbReference>
<proteinExistence type="predicted"/>
<dbReference type="SMART" id="SM00743">
    <property type="entry name" value="Agenet"/>
    <property type="match status" value="2"/>
</dbReference>
<dbReference type="SMART" id="SM00333">
    <property type="entry name" value="TUDOR"/>
    <property type="match status" value="2"/>
</dbReference>
<dbReference type="SUPFAM" id="SSF63748">
    <property type="entry name" value="Tudor/PWWP/MBT"/>
    <property type="match status" value="2"/>
</dbReference>
<name>A0A812I453_9DINO</name>
<dbReference type="PANTHER" id="PTHR10724">
    <property type="entry name" value="30S RIBOSOMAL PROTEIN S1"/>
    <property type="match status" value="1"/>
</dbReference>
<dbReference type="GO" id="GO:0003729">
    <property type="term" value="F:mRNA binding"/>
    <property type="evidence" value="ECO:0007669"/>
    <property type="project" value="UniProtKB-ARBA"/>
</dbReference>
<feature type="domain" description="S1 motif" evidence="3">
    <location>
        <begin position="283"/>
        <end position="356"/>
    </location>
</feature>
<evidence type="ECO:0000256" key="1">
    <source>
        <dbReference type="ARBA" id="ARBA00025453"/>
    </source>
</evidence>
<organism evidence="4 5">
    <name type="scientific">Symbiodinium natans</name>
    <dbReference type="NCBI Taxonomy" id="878477"/>
    <lineage>
        <taxon>Eukaryota</taxon>
        <taxon>Sar</taxon>
        <taxon>Alveolata</taxon>
        <taxon>Dinophyceae</taxon>
        <taxon>Suessiales</taxon>
        <taxon>Symbiodiniaceae</taxon>
        <taxon>Symbiodinium</taxon>
    </lineage>
</organism>
<feature type="region of interest" description="Disordered" evidence="2">
    <location>
        <begin position="157"/>
        <end position="176"/>
    </location>
</feature>
<dbReference type="GO" id="GO:0005737">
    <property type="term" value="C:cytoplasm"/>
    <property type="evidence" value="ECO:0007669"/>
    <property type="project" value="UniProtKB-ARBA"/>
</dbReference>
<reference evidence="4" key="1">
    <citation type="submission" date="2021-02" db="EMBL/GenBank/DDBJ databases">
        <authorList>
            <person name="Dougan E. K."/>
            <person name="Rhodes N."/>
            <person name="Thang M."/>
            <person name="Chan C."/>
        </authorList>
    </citation>
    <scope>NUCLEOTIDE SEQUENCE</scope>
</reference>
<dbReference type="Gene3D" id="2.40.50.140">
    <property type="entry name" value="Nucleic acid-binding proteins"/>
    <property type="match status" value="2"/>
</dbReference>
<dbReference type="CDD" id="cd04508">
    <property type="entry name" value="Tudor_SF"/>
    <property type="match status" value="2"/>
</dbReference>
<feature type="domain" description="S1 motif" evidence="3">
    <location>
        <begin position="191"/>
        <end position="259"/>
    </location>
</feature>
<dbReference type="OrthoDB" id="1918363at2759"/>
<dbReference type="EMBL" id="CAJNDS010000147">
    <property type="protein sequence ID" value="CAE6970368.1"/>
    <property type="molecule type" value="Genomic_DNA"/>
</dbReference>
<sequence length="383" mass="41484">MAPLAACRSARRTTRKPLAVLVALVACLYAPSFVLPAAPVARPLRHQQPSRGLALRARGGESDSAKLAVGDEVNALYPDDEQWYPGTIEKINDDGTYTVKWEDPEGGPESHDVAEENIKKIVIFSDYKVGEKVEAVFEEDGGWYTADVAKINDDGSFTVKWDDPDGGPEESTVQPKEMKYPPIPVEDLEIGAKYTGTVKTVLDFGAFVDIGAEADGLVHISRISTQRVENIYDEVHEGQEVEVWVSGKQDDGKFGLTMVEGRLDGGGRRAPEDLNPFFDILPSEWQKGVVARTAPFGAFVTVTLESGESADGLVHISKLQDGFVDNVEDVVQVGQEVKVRIEGVDLDAGKMSLSMREQGGFGGGMGGGRPPQNFEAFQVNGPM</sequence>
<dbReference type="InterPro" id="IPR014002">
    <property type="entry name" value="Agenet_dom_plant"/>
</dbReference>
<dbReference type="InterPro" id="IPR012340">
    <property type="entry name" value="NA-bd_OB-fold"/>
</dbReference>
<dbReference type="PANTHER" id="PTHR10724:SF10">
    <property type="entry name" value="S1 RNA-BINDING DOMAIN-CONTAINING PROTEIN 1"/>
    <property type="match status" value="1"/>
</dbReference>
<dbReference type="SUPFAM" id="SSF50249">
    <property type="entry name" value="Nucleic acid-binding proteins"/>
    <property type="match status" value="2"/>
</dbReference>
<evidence type="ECO:0000259" key="3">
    <source>
        <dbReference type="PROSITE" id="PS50126"/>
    </source>
</evidence>
<dbReference type="Proteomes" id="UP000604046">
    <property type="component" value="Unassembled WGS sequence"/>
</dbReference>
<dbReference type="GO" id="GO:0006412">
    <property type="term" value="P:translation"/>
    <property type="evidence" value="ECO:0007669"/>
    <property type="project" value="TreeGrafter"/>
</dbReference>
<dbReference type="SMART" id="SM00316">
    <property type="entry name" value="S1"/>
    <property type="match status" value="2"/>
</dbReference>
<dbReference type="InterPro" id="IPR002999">
    <property type="entry name" value="Tudor"/>
</dbReference>
<dbReference type="InterPro" id="IPR008395">
    <property type="entry name" value="Agenet-like_dom"/>
</dbReference>